<reference evidence="13" key="1">
    <citation type="journal article" date="2023" name="Mol. Biol. Evol.">
        <title>Third-Generation Sequencing Reveals the Adaptive Role of the Epigenome in Three Deep-Sea Polychaetes.</title>
        <authorList>
            <person name="Perez M."/>
            <person name="Aroh O."/>
            <person name="Sun Y."/>
            <person name="Lan Y."/>
            <person name="Juniper S.K."/>
            <person name="Young C.R."/>
            <person name="Angers B."/>
            <person name="Qian P.Y."/>
        </authorList>
    </citation>
    <scope>NUCLEOTIDE SEQUENCE</scope>
    <source>
        <strain evidence="13">P08H-3</strain>
    </source>
</reference>
<dbReference type="PANTHER" id="PTHR13403:SF6">
    <property type="entry name" value="SNURPORTIN-1"/>
    <property type="match status" value="1"/>
</dbReference>
<evidence type="ECO:0000259" key="11">
    <source>
        <dbReference type="Pfam" id="PF11538"/>
    </source>
</evidence>
<dbReference type="GO" id="GO:0061015">
    <property type="term" value="P:snRNA import into nucleus"/>
    <property type="evidence" value="ECO:0007669"/>
    <property type="project" value="InterPro"/>
</dbReference>
<keyword evidence="6" id="KW-0813">Transport</keyword>
<evidence type="ECO:0000256" key="6">
    <source>
        <dbReference type="ARBA" id="ARBA00022448"/>
    </source>
</evidence>
<dbReference type="AlphaFoldDB" id="A0AAD9J4E7"/>
<evidence type="ECO:0000256" key="4">
    <source>
        <dbReference type="ARBA" id="ARBA00007540"/>
    </source>
</evidence>
<name>A0AAD9J4E7_9ANNE</name>
<comment type="subcellular location">
    <subcellularLocation>
        <location evidence="3">Cytoplasm</location>
    </subcellularLocation>
    <subcellularLocation>
        <location evidence="2">Nucleus</location>
    </subcellularLocation>
</comment>
<evidence type="ECO:0000259" key="12">
    <source>
        <dbReference type="Pfam" id="PF21974"/>
    </source>
</evidence>
<evidence type="ECO:0000256" key="10">
    <source>
        <dbReference type="SAM" id="MobiDB-lite"/>
    </source>
</evidence>
<proteinExistence type="inferred from homology"/>
<accession>A0AAD9J4E7</accession>
<comment type="function">
    <text evidence="1">Functions as an U snRNP-specific nuclear import adapter. Involved in the trimethylguanosine (m3G)-cap-dependent nuclear import of U snRNPs. Binds specifically to the terminal m3G-cap U snRNAs.</text>
</comment>
<organism evidence="13 14">
    <name type="scientific">Paralvinella palmiformis</name>
    <dbReference type="NCBI Taxonomy" id="53620"/>
    <lineage>
        <taxon>Eukaryota</taxon>
        <taxon>Metazoa</taxon>
        <taxon>Spiralia</taxon>
        <taxon>Lophotrochozoa</taxon>
        <taxon>Annelida</taxon>
        <taxon>Polychaeta</taxon>
        <taxon>Sedentaria</taxon>
        <taxon>Canalipalpata</taxon>
        <taxon>Terebellida</taxon>
        <taxon>Terebelliformia</taxon>
        <taxon>Alvinellidae</taxon>
        <taxon>Paralvinella</taxon>
    </lineage>
</organism>
<protein>
    <recommendedName>
        <fullName evidence="5">Snurportin-1</fullName>
    </recommendedName>
</protein>
<keyword evidence="9" id="KW-0539">Nucleus</keyword>
<evidence type="ECO:0000256" key="3">
    <source>
        <dbReference type="ARBA" id="ARBA00004496"/>
    </source>
</evidence>
<dbReference type="Proteomes" id="UP001208570">
    <property type="component" value="Unassembled WGS sequence"/>
</dbReference>
<dbReference type="InterPro" id="IPR047857">
    <property type="entry name" value="Snurportin1_C"/>
</dbReference>
<feature type="domain" description="Snurportin-1 m3G cap-binding" evidence="12">
    <location>
        <begin position="171"/>
        <end position="239"/>
    </location>
</feature>
<dbReference type="PANTHER" id="PTHR13403">
    <property type="entry name" value="SNURPORTIN1 RNUT1 PROTEIN RNA, U TRANSPORTER 1"/>
    <property type="match status" value="1"/>
</dbReference>
<keyword evidence="8" id="KW-0694">RNA-binding</keyword>
<keyword evidence="14" id="KW-1185">Reference proteome</keyword>
<comment type="caution">
    <text evidence="13">The sequence shown here is derived from an EMBL/GenBank/DDBJ whole genome shotgun (WGS) entry which is preliminary data.</text>
</comment>
<evidence type="ECO:0000256" key="8">
    <source>
        <dbReference type="ARBA" id="ARBA00022884"/>
    </source>
</evidence>
<feature type="compositionally biased region" description="Basic and acidic residues" evidence="10">
    <location>
        <begin position="136"/>
        <end position="148"/>
    </location>
</feature>
<sequence>MEVPVEQRLSSRDGSIGFNFGDAIQKLGSFDFGTSSASVQLPPNLVGTSVEGQSNNVNTLMLDDSIVTEEAPSRFAYLYKTKGIKDAQRQRMEESLHRQKQRRYDYQNHVRRLTDLVTKDEQLDDRHATADSQQMDWKRERKSKSEQHRKSLIKFQNQKMLILLCGHFQTKLMFSEWLLEKPERFEEDWVMVAVPKGRRNLIIATHGSTVSYSKNGMFINQFSSHLPGGGRHKHKWNNACQYLIFLAG</sequence>
<evidence type="ECO:0000256" key="1">
    <source>
        <dbReference type="ARBA" id="ARBA00003975"/>
    </source>
</evidence>
<dbReference type="InterPro" id="IPR024721">
    <property type="entry name" value="Snurportin-1_N"/>
</dbReference>
<feature type="region of interest" description="Disordered" evidence="10">
    <location>
        <begin position="126"/>
        <end position="148"/>
    </location>
</feature>
<dbReference type="InterPro" id="IPR017336">
    <property type="entry name" value="Snurportin-1"/>
</dbReference>
<evidence type="ECO:0000256" key="7">
    <source>
        <dbReference type="ARBA" id="ARBA00022490"/>
    </source>
</evidence>
<comment type="similarity">
    <text evidence="4">Belongs to the snurportin family.</text>
</comment>
<dbReference type="GO" id="GO:0005634">
    <property type="term" value="C:nucleus"/>
    <property type="evidence" value="ECO:0007669"/>
    <property type="project" value="UniProtKB-SubCell"/>
</dbReference>
<evidence type="ECO:0000256" key="5">
    <source>
        <dbReference type="ARBA" id="ARBA00016034"/>
    </source>
</evidence>
<dbReference type="EMBL" id="JAODUP010000625">
    <property type="protein sequence ID" value="KAK2146193.1"/>
    <property type="molecule type" value="Genomic_DNA"/>
</dbReference>
<evidence type="ECO:0000256" key="9">
    <source>
        <dbReference type="ARBA" id="ARBA00023242"/>
    </source>
</evidence>
<dbReference type="GO" id="GO:0005737">
    <property type="term" value="C:cytoplasm"/>
    <property type="evidence" value="ECO:0007669"/>
    <property type="project" value="UniProtKB-SubCell"/>
</dbReference>
<evidence type="ECO:0000313" key="14">
    <source>
        <dbReference type="Proteomes" id="UP001208570"/>
    </source>
</evidence>
<feature type="domain" description="Snurportin-1 N-terminal" evidence="11">
    <location>
        <begin position="78"/>
        <end position="112"/>
    </location>
</feature>
<dbReference type="Pfam" id="PF11538">
    <property type="entry name" value="Snurportin1"/>
    <property type="match status" value="1"/>
</dbReference>
<dbReference type="Pfam" id="PF21974">
    <property type="entry name" value="SPN1_m3Gcap_bd"/>
    <property type="match status" value="1"/>
</dbReference>
<keyword evidence="7" id="KW-0963">Cytoplasm</keyword>
<evidence type="ECO:0000256" key="2">
    <source>
        <dbReference type="ARBA" id="ARBA00004123"/>
    </source>
</evidence>
<dbReference type="Gene3D" id="3.30.470.30">
    <property type="entry name" value="DNA ligase/mRNA capping enzyme"/>
    <property type="match status" value="1"/>
</dbReference>
<evidence type="ECO:0000313" key="13">
    <source>
        <dbReference type="EMBL" id="KAK2146193.1"/>
    </source>
</evidence>
<dbReference type="GO" id="GO:0003723">
    <property type="term" value="F:RNA binding"/>
    <property type="evidence" value="ECO:0007669"/>
    <property type="project" value="UniProtKB-KW"/>
</dbReference>
<gene>
    <name evidence="13" type="ORF">LSH36_625g01002</name>
</gene>